<name>A0A2W0CDW3_9BACL</name>
<comment type="caution">
    <text evidence="1">The sequence shown here is derived from an EMBL/GenBank/DDBJ whole genome shotgun (WGS) entry which is preliminary data.</text>
</comment>
<dbReference type="Proteomes" id="UP000247459">
    <property type="component" value="Unassembled WGS sequence"/>
</dbReference>
<dbReference type="OrthoDB" id="2582789at2"/>
<dbReference type="InterPro" id="IPR025855">
    <property type="entry name" value="Replic_Relax"/>
</dbReference>
<sequence>MDHMVSPLINPEEAKVPTYPLLDDPYSYVTEIDALTKHQYYYIERKVEQGWITSRDIDIVRFVFVHRWVTLSQIDRIFFPEAERENTARTRMKKLLKYGLLRKIKWTSYSTGKETRPALYEVGASGADVLKFRFATFLGQRDPRHAKPTTMLFRMKYVAVNELYLQMREEFNLVHFEFHPILKINDEQQVPTARFSLRNPSGKEIDFVLICHREDENWLKTIRYQAMFYAAYKTVNRTLTLLIHVSTEEKAKMANHVLSQEGLAGVWFITDDDLFDKNKHITQSFSFIETEGNRIYYDLGRR</sequence>
<proteinExistence type="predicted"/>
<dbReference type="Pfam" id="PF13814">
    <property type="entry name" value="Replic_Relax"/>
    <property type="match status" value="1"/>
</dbReference>
<protein>
    <recommendedName>
        <fullName evidence="3">Replication-relaxation</fullName>
    </recommendedName>
</protein>
<dbReference type="AlphaFoldDB" id="A0A2W0CDW3"/>
<gene>
    <name evidence="1" type="ORF">PIL02S_00547</name>
</gene>
<organism evidence="1 2">
    <name type="scientific">Paenibacillus illinoisensis</name>
    <dbReference type="NCBI Taxonomy" id="59845"/>
    <lineage>
        <taxon>Bacteria</taxon>
        <taxon>Bacillati</taxon>
        <taxon>Bacillota</taxon>
        <taxon>Bacilli</taxon>
        <taxon>Bacillales</taxon>
        <taxon>Paenibacillaceae</taxon>
        <taxon>Paenibacillus</taxon>
    </lineage>
</organism>
<evidence type="ECO:0000313" key="1">
    <source>
        <dbReference type="EMBL" id="PYY31000.1"/>
    </source>
</evidence>
<reference evidence="1 2" key="1">
    <citation type="submission" date="2018-01" db="EMBL/GenBank/DDBJ databases">
        <title>Genome sequence of the PGP bacterium Paenibacillus illinoisensis E3.</title>
        <authorList>
            <person name="Rolli E."/>
            <person name="Marasco R."/>
            <person name="Bessem C."/>
            <person name="Michoud G."/>
            <person name="Gaiarsa S."/>
            <person name="Borin S."/>
            <person name="Daffonchio D."/>
        </authorList>
    </citation>
    <scope>NUCLEOTIDE SEQUENCE [LARGE SCALE GENOMIC DNA]</scope>
    <source>
        <strain evidence="1 2">E3</strain>
    </source>
</reference>
<evidence type="ECO:0008006" key="3">
    <source>
        <dbReference type="Google" id="ProtNLM"/>
    </source>
</evidence>
<accession>A0A2W0CDW3</accession>
<evidence type="ECO:0000313" key="2">
    <source>
        <dbReference type="Proteomes" id="UP000247459"/>
    </source>
</evidence>
<dbReference type="EMBL" id="PRLG01000003">
    <property type="protein sequence ID" value="PYY31000.1"/>
    <property type="molecule type" value="Genomic_DNA"/>
</dbReference>
<dbReference type="RefSeq" id="WP_110756177.1">
    <property type="nucleotide sequence ID" value="NZ_PRLG01000003.1"/>
</dbReference>